<accession>A0A0T9P595</accession>
<sequence length="423" mass="47912">MPVHVVQTKIKSNVSYDELSYSFSLYKDVYGKRIYVLPDTGIKPLAADYRTQEHKTIDITEEQSTVYIMEVMLYRKTTTGDKPVLLRPATSIYSFGKFNGDNSSRENVCYYETLKSTKEQREGDGNIAHHLITRKKDSVFESPQHPKTDEVNNPFKKSDIEAALNQRKYGSSNRAIGNFYPNQKRTMLCGPAAFTYCLMMDRFDLYQQAIWDLWETGKTRIGSLVITASDEVKKPVDLFGLDYNGIEEIKIPAIDWIFMASLRDSSNSIMNYNKVSDAASAITMWGVMREWFSAVGAKNTFSNISLSHSNLTDISALNDFVDTVNYSTHIVALVSAKMMGGADTSFKDHWVVWESGLETTKITQTDAEKLPNTIVSKKTSVNENVMLKLFTWGEVRTNRLNKDLTLDDFLNCSFGGLVFTKIP</sequence>
<reference evidence="1 2" key="1">
    <citation type="submission" date="2015-03" db="EMBL/GenBank/DDBJ databases">
        <authorList>
            <person name="Murphy D."/>
        </authorList>
    </citation>
    <scope>NUCLEOTIDE SEQUENCE [LARGE SCALE GENOMIC DNA]</scope>
    <source>
        <strain evidence="1 2">Y233</strain>
    </source>
</reference>
<gene>
    <name evidence="1" type="ORF">ERS008667_00667</name>
</gene>
<evidence type="ECO:0000313" key="1">
    <source>
        <dbReference type="EMBL" id="CNH46516.1"/>
    </source>
</evidence>
<proteinExistence type="predicted"/>
<name>A0A0T9P595_9GAMM</name>
<protein>
    <submittedName>
        <fullName evidence="1">Uncharacterized protein</fullName>
    </submittedName>
</protein>
<organism evidence="1 2">
    <name type="scientific">Yersinia similis</name>
    <dbReference type="NCBI Taxonomy" id="367190"/>
    <lineage>
        <taxon>Bacteria</taxon>
        <taxon>Pseudomonadati</taxon>
        <taxon>Pseudomonadota</taxon>
        <taxon>Gammaproteobacteria</taxon>
        <taxon>Enterobacterales</taxon>
        <taxon>Yersiniaceae</taxon>
        <taxon>Yersinia</taxon>
    </lineage>
</organism>
<evidence type="ECO:0000313" key="2">
    <source>
        <dbReference type="Proteomes" id="UP000038204"/>
    </source>
</evidence>
<dbReference type="Proteomes" id="UP000038204">
    <property type="component" value="Unassembled WGS sequence"/>
</dbReference>
<dbReference type="AlphaFoldDB" id="A0A0T9P595"/>
<dbReference type="EMBL" id="CQBK01000004">
    <property type="protein sequence ID" value="CNH46516.1"/>
    <property type="molecule type" value="Genomic_DNA"/>
</dbReference>
<dbReference type="RefSeq" id="WP_049598236.1">
    <property type="nucleotide sequence ID" value="NZ_CABIHV010000205.1"/>
</dbReference>